<dbReference type="Pfam" id="PF05183">
    <property type="entry name" value="RdRP"/>
    <property type="match status" value="1"/>
</dbReference>
<sequence>MHAPKSYSVRKFPLKLLIDHQYHLELTPREEQLYLVKQQDNQLFRLIRSITGNSGEFQPCLVFVNCKGGKSYESELFTLIRVGLWLGGRHYVISERSASMTRSGILSFIDETIGEEVNRRITMEIHMEHTVLSKYYAYRGLLLSSCHCLENWYPKIVIVPDYERVIPAQKIRFAVDQKICFTDKNGAERDWVQKEIAQDTVDVRINVFDGSGIHHPAITARVRELTGSRTAPTTILWRAPYIKGVTHEMDYETFYRERGVDRITDVWGREHDFSQPMILMTESMYKGKKYFEQHKDYTDWERYWECFRKFGHCIGVAKWNYSVEEEPLYTRANYQILQDLNLSYQDFASLARYSIGWAERIVSGDPLTACCFLGLFADTPEESLNDYTRAVLKNSEMLKEDGVRSYLISLLRKYRDDFKCGKLFLKSAFKFLTADPILLMEHIGGLEPTGALQADEFYSFDIHGPYRGKRLIERNPHICRSEHVILNAVTNDLLDRYCSHLSNTCIINGKSITPQRLNGADFDGDLVLVVDEPVMLKGVDPDIPIVMDMEDKATAMEEPDTPEGRALMIMRTMNNIIGETSNCATVYHNKMPRTPEQKAVYESYIDLLSIINGKAIDYAKTGMLYQIPRNIAKYGHTLPYFMKYAGPYYSSLKEFSRSQSNLNRLCLELEKWDKTLRFAKPCAQFDYRIMLDPDITVPAGTFEAVEQIYLDFCREMGELGREQSMIRNYDKYKDELDGRITRKDAQAFLINWQFYYDKYRNACKEVCPDAKLLANIAVLLCYEKYPKKNKKFIWRVAADGLLENIRARDGLFPLLDEQGQIDPKGPSPIPVCEENDADRETYEYLGKRYRLSPYLEASQNQTDNSNHLTINQAEEVIYDR</sequence>
<gene>
    <name evidence="2" type="ORF">KTH89_00790</name>
</gene>
<evidence type="ECO:0000313" key="2">
    <source>
        <dbReference type="EMBL" id="MBU9735052.1"/>
    </source>
</evidence>
<protein>
    <recommendedName>
        <fullName evidence="1">RDRP core domain-containing protein</fullName>
    </recommendedName>
</protein>
<dbReference type="Proteomes" id="UP000712157">
    <property type="component" value="Unassembled WGS sequence"/>
</dbReference>
<dbReference type="RefSeq" id="WP_238720270.1">
    <property type="nucleotide sequence ID" value="NZ_JAHQCW010000001.1"/>
</dbReference>
<dbReference type="AlphaFoldDB" id="A0A949K5J9"/>
<evidence type="ECO:0000313" key="3">
    <source>
        <dbReference type="Proteomes" id="UP000712157"/>
    </source>
</evidence>
<feature type="domain" description="RDRP core" evidence="1">
    <location>
        <begin position="73"/>
        <end position="651"/>
    </location>
</feature>
<keyword evidence="3" id="KW-1185">Reference proteome</keyword>
<dbReference type="GO" id="GO:0003968">
    <property type="term" value="F:RNA-directed RNA polymerase activity"/>
    <property type="evidence" value="ECO:0007669"/>
    <property type="project" value="InterPro"/>
</dbReference>
<organism evidence="2 3">
    <name type="scientific">Diplocloster agilis</name>
    <dbReference type="NCBI Taxonomy" id="2850323"/>
    <lineage>
        <taxon>Bacteria</taxon>
        <taxon>Bacillati</taxon>
        <taxon>Bacillota</taxon>
        <taxon>Clostridia</taxon>
        <taxon>Lachnospirales</taxon>
        <taxon>Lachnospiraceae</taxon>
        <taxon>Diplocloster</taxon>
    </lineage>
</organism>
<dbReference type="EMBL" id="JAHQCW010000001">
    <property type="protein sequence ID" value="MBU9735052.1"/>
    <property type="molecule type" value="Genomic_DNA"/>
</dbReference>
<evidence type="ECO:0000259" key="1">
    <source>
        <dbReference type="Pfam" id="PF05183"/>
    </source>
</evidence>
<name>A0A949K5J9_9FIRM</name>
<accession>A0A949K5J9</accession>
<dbReference type="InterPro" id="IPR057596">
    <property type="entry name" value="RDRP_core"/>
</dbReference>
<comment type="caution">
    <text evidence="2">The sequence shown here is derived from an EMBL/GenBank/DDBJ whole genome shotgun (WGS) entry which is preliminary data.</text>
</comment>
<proteinExistence type="predicted"/>
<reference evidence="2" key="1">
    <citation type="submission" date="2021-06" db="EMBL/GenBank/DDBJ databases">
        <title>Description of novel taxa of the family Lachnospiraceae.</title>
        <authorList>
            <person name="Chaplin A.V."/>
            <person name="Sokolova S.R."/>
            <person name="Pikina A.P."/>
            <person name="Korzhanova M."/>
            <person name="Belova V."/>
            <person name="Korostin D."/>
            <person name="Efimov B.A."/>
        </authorList>
    </citation>
    <scope>NUCLEOTIDE SEQUENCE</scope>
    <source>
        <strain evidence="2">ASD5720</strain>
    </source>
</reference>